<dbReference type="Proteomes" id="UP000215590">
    <property type="component" value="Unassembled WGS sequence"/>
</dbReference>
<dbReference type="AlphaFoldDB" id="A0A256FLD8"/>
<dbReference type="RefSeq" id="WP_169717363.1">
    <property type="nucleotide sequence ID" value="NZ_JBHEEK010000038.1"/>
</dbReference>
<name>A0A256FLD8_9HYPH</name>
<proteinExistence type="predicted"/>
<protein>
    <submittedName>
        <fullName evidence="1">Uncharacterized protein</fullName>
    </submittedName>
</protein>
<dbReference type="EMBL" id="NNRJ01000050">
    <property type="protein sequence ID" value="OYR15663.1"/>
    <property type="molecule type" value="Genomic_DNA"/>
</dbReference>
<reference evidence="1 2" key="1">
    <citation type="submission" date="2017-07" db="EMBL/GenBank/DDBJ databases">
        <title>Phylogenetic study on the rhizospheric bacterium Ochrobactrum sp. A44.</title>
        <authorList>
            <person name="Krzyzanowska D.M."/>
            <person name="Ossowicki A."/>
            <person name="Rajewska M."/>
            <person name="Maciag T."/>
            <person name="Kaczynski Z."/>
            <person name="Czerwicka M."/>
            <person name="Jafra S."/>
        </authorList>
    </citation>
    <scope>NUCLEOTIDE SEQUENCE [LARGE SCALE GENOMIC DNA]</scope>
    <source>
        <strain evidence="1 2">DSM 7216</strain>
    </source>
</reference>
<accession>A0A256FLD8</accession>
<gene>
    <name evidence="1" type="ORF">CEV31_2756</name>
</gene>
<sequence>MITEFTKDTLFKPVATRNESQKSRTDVAVKTILNEEKCANSAKTERLRAARIARDLAA</sequence>
<evidence type="ECO:0000313" key="2">
    <source>
        <dbReference type="Proteomes" id="UP000215590"/>
    </source>
</evidence>
<keyword evidence="2" id="KW-1185">Reference proteome</keyword>
<organism evidence="1 2">
    <name type="scientific">Brucella thiophenivorans</name>
    <dbReference type="NCBI Taxonomy" id="571255"/>
    <lineage>
        <taxon>Bacteria</taxon>
        <taxon>Pseudomonadati</taxon>
        <taxon>Pseudomonadota</taxon>
        <taxon>Alphaproteobacteria</taxon>
        <taxon>Hyphomicrobiales</taxon>
        <taxon>Brucellaceae</taxon>
        <taxon>Brucella/Ochrobactrum group</taxon>
        <taxon>Brucella</taxon>
    </lineage>
</organism>
<comment type="caution">
    <text evidence="1">The sequence shown here is derived from an EMBL/GenBank/DDBJ whole genome shotgun (WGS) entry which is preliminary data.</text>
</comment>
<evidence type="ECO:0000313" key="1">
    <source>
        <dbReference type="EMBL" id="OYR15663.1"/>
    </source>
</evidence>